<gene>
    <name evidence="1" type="ORF">EAX62_00785</name>
</gene>
<evidence type="ECO:0000313" key="2">
    <source>
        <dbReference type="Proteomes" id="UP000275256"/>
    </source>
</evidence>
<organism evidence="1 2">
    <name type="scientific">Tessaracoccus antarcticus</name>
    <dbReference type="NCBI Taxonomy" id="2479848"/>
    <lineage>
        <taxon>Bacteria</taxon>
        <taxon>Bacillati</taxon>
        <taxon>Actinomycetota</taxon>
        <taxon>Actinomycetes</taxon>
        <taxon>Propionibacteriales</taxon>
        <taxon>Propionibacteriaceae</taxon>
        <taxon>Tessaracoccus</taxon>
    </lineage>
</organism>
<comment type="caution">
    <text evidence="1">The sequence shown here is derived from an EMBL/GenBank/DDBJ whole genome shotgun (WGS) entry which is preliminary data.</text>
</comment>
<accession>A0A3M0GF00</accession>
<dbReference type="OrthoDB" id="3722284at2"/>
<evidence type="ECO:0000313" key="1">
    <source>
        <dbReference type="EMBL" id="RMB61242.1"/>
    </source>
</evidence>
<protein>
    <recommendedName>
        <fullName evidence="3">ESX secretion-associated protein EspG</fullName>
    </recommendedName>
</protein>
<sequence>MTHHPMTGTGSGLQVGRLATPAWQAAVEQLAHRCPEGAPEELLAEWRAAGIIDADLTVVPDWQRALDAQDRAEAAMTLVARMGEVAFLTNLYLCPDLGLDVAVTLRATVAEGGPVSRIDLVHPQAEVATAPHVHLWTLLRRVLPPLEVFRADAPGTSVVPVFITDALATAESAGASVFAYGVHATTGRSEEAVWYLSDDTLHRLSPASQEVLRVDSGDVASGLMALVGRLLG</sequence>
<proteinExistence type="predicted"/>
<dbReference type="AlphaFoldDB" id="A0A3M0GF00"/>
<keyword evidence="2" id="KW-1185">Reference proteome</keyword>
<name>A0A3M0GF00_9ACTN</name>
<evidence type="ECO:0008006" key="3">
    <source>
        <dbReference type="Google" id="ProtNLM"/>
    </source>
</evidence>
<reference evidence="1 2" key="1">
    <citation type="submission" date="2018-10" db="EMBL/GenBank/DDBJ databases">
        <title>Tessaracoccus antarcticuss sp. nov., isolated from sediment.</title>
        <authorList>
            <person name="Zhou L.Y."/>
            <person name="Du Z.J."/>
        </authorList>
    </citation>
    <scope>NUCLEOTIDE SEQUENCE [LARGE SCALE GENOMIC DNA]</scope>
    <source>
        <strain evidence="1 2">JDX10</strain>
    </source>
</reference>
<dbReference type="Proteomes" id="UP000275256">
    <property type="component" value="Unassembled WGS sequence"/>
</dbReference>
<dbReference type="EMBL" id="REFW01000001">
    <property type="protein sequence ID" value="RMB61242.1"/>
    <property type="molecule type" value="Genomic_DNA"/>
</dbReference>